<comment type="similarity">
    <text evidence="2">Belongs to the PpiC/parvulin rotamase family.</text>
</comment>
<evidence type="ECO:0000256" key="9">
    <source>
        <dbReference type="SAM" id="SignalP"/>
    </source>
</evidence>
<evidence type="ECO:0000259" key="10">
    <source>
        <dbReference type="PROSITE" id="PS50198"/>
    </source>
</evidence>
<dbReference type="InterPro" id="IPR050245">
    <property type="entry name" value="PrsA_foldase"/>
</dbReference>
<evidence type="ECO:0000256" key="8">
    <source>
        <dbReference type="PROSITE-ProRule" id="PRU00278"/>
    </source>
</evidence>
<keyword evidence="8 11" id="KW-0413">Isomerase</keyword>
<dbReference type="AlphaFoldDB" id="A0A2R8AU33"/>
<dbReference type="InterPro" id="IPR046357">
    <property type="entry name" value="PPIase_dom_sf"/>
</dbReference>
<dbReference type="SUPFAM" id="SSF54534">
    <property type="entry name" value="FKBP-like"/>
    <property type="match status" value="1"/>
</dbReference>
<dbReference type="PROSITE" id="PS50198">
    <property type="entry name" value="PPIC_PPIASE_2"/>
    <property type="match status" value="1"/>
</dbReference>
<dbReference type="PANTHER" id="PTHR47245:SF2">
    <property type="entry name" value="PEPTIDYL-PROLYL CIS-TRANS ISOMERASE HP_0175-RELATED"/>
    <property type="match status" value="1"/>
</dbReference>
<dbReference type="Proteomes" id="UP000244904">
    <property type="component" value="Unassembled WGS sequence"/>
</dbReference>
<evidence type="ECO:0000256" key="3">
    <source>
        <dbReference type="ARBA" id="ARBA00013194"/>
    </source>
</evidence>
<evidence type="ECO:0000256" key="1">
    <source>
        <dbReference type="ARBA" id="ARBA00000971"/>
    </source>
</evidence>
<feature type="domain" description="PpiC" evidence="10">
    <location>
        <begin position="135"/>
        <end position="224"/>
    </location>
</feature>
<accession>A0A2R8AU33</accession>
<dbReference type="InterPro" id="IPR000297">
    <property type="entry name" value="PPIase_PpiC"/>
</dbReference>
<keyword evidence="9" id="KW-0732">Signal</keyword>
<organism evidence="11 12">
    <name type="scientific">Pseudoprimorskyibacter insulae</name>
    <dbReference type="NCBI Taxonomy" id="1695997"/>
    <lineage>
        <taxon>Bacteria</taxon>
        <taxon>Pseudomonadati</taxon>
        <taxon>Pseudomonadota</taxon>
        <taxon>Alphaproteobacteria</taxon>
        <taxon>Rhodobacterales</taxon>
        <taxon>Paracoccaceae</taxon>
        <taxon>Pseudoprimorskyibacter</taxon>
    </lineage>
</organism>
<evidence type="ECO:0000256" key="7">
    <source>
        <dbReference type="ARBA" id="ARBA00031484"/>
    </source>
</evidence>
<dbReference type="Pfam" id="PF00639">
    <property type="entry name" value="Rotamase"/>
    <property type="match status" value="1"/>
</dbReference>
<comment type="catalytic activity">
    <reaction evidence="1">
        <text>[protein]-peptidylproline (omega=180) = [protein]-peptidylproline (omega=0)</text>
        <dbReference type="Rhea" id="RHEA:16237"/>
        <dbReference type="Rhea" id="RHEA-COMP:10747"/>
        <dbReference type="Rhea" id="RHEA-COMP:10748"/>
        <dbReference type="ChEBI" id="CHEBI:83833"/>
        <dbReference type="ChEBI" id="CHEBI:83834"/>
        <dbReference type="EC" id="5.2.1.8"/>
    </reaction>
</comment>
<dbReference type="EC" id="5.2.1.8" evidence="3"/>
<dbReference type="InterPro" id="IPR027304">
    <property type="entry name" value="Trigger_fact/SurA_dom_sf"/>
</dbReference>
<evidence type="ECO:0000256" key="4">
    <source>
        <dbReference type="ARBA" id="ARBA00018370"/>
    </source>
</evidence>
<name>A0A2R8AU33_9RHOB</name>
<proteinExistence type="inferred from homology"/>
<gene>
    <name evidence="11" type="ORF">PRI8871_01341</name>
</gene>
<protein>
    <recommendedName>
        <fullName evidence="4">Parvulin-like PPIase</fullName>
        <ecNumber evidence="3">5.2.1.8</ecNumber>
    </recommendedName>
    <alternativeName>
        <fullName evidence="6">Peptidyl-prolyl cis-trans isomerase plp</fullName>
    </alternativeName>
    <alternativeName>
        <fullName evidence="7">Rotamase plp</fullName>
    </alternativeName>
</protein>
<keyword evidence="12" id="KW-1185">Reference proteome</keyword>
<feature type="signal peptide" evidence="9">
    <location>
        <begin position="1"/>
        <end position="23"/>
    </location>
</feature>
<dbReference type="OrthoDB" id="14196at2"/>
<evidence type="ECO:0000256" key="2">
    <source>
        <dbReference type="ARBA" id="ARBA00007656"/>
    </source>
</evidence>
<keyword evidence="5 8" id="KW-0697">Rotamase</keyword>
<evidence type="ECO:0000256" key="6">
    <source>
        <dbReference type="ARBA" id="ARBA00030642"/>
    </source>
</evidence>
<dbReference type="GO" id="GO:0003755">
    <property type="term" value="F:peptidyl-prolyl cis-trans isomerase activity"/>
    <property type="evidence" value="ECO:0007669"/>
    <property type="project" value="UniProtKB-KW"/>
</dbReference>
<dbReference type="SUPFAM" id="SSF109998">
    <property type="entry name" value="Triger factor/SurA peptide-binding domain-like"/>
    <property type="match status" value="1"/>
</dbReference>
<sequence length="283" mass="30096">MSKRLMKISAIACAMAFAAPAFAEDAPNANTVIATVNGADITLGHLILVRSTLPEQYDQLPAEVLYSGILDQLIQQELLSQDEKAVETLRVRLAVDNERRAAIASGVVDLVASEAVTDEALQAAYDAQYASAAMGTEYNASHILVETEEEAQAIVDELKAGADFAETAKAKSTGPSGPNGGELGWFGPGMMVEPFQAAVETLKPGEVSGPVQTQFGWHVIILNETRVQEAPSLDSVRAELANGVQQEAVKTYLDNLTGAANITRVTEDQIDTALIGNIQLLEE</sequence>
<evidence type="ECO:0000313" key="11">
    <source>
        <dbReference type="EMBL" id="SPF79545.1"/>
    </source>
</evidence>
<dbReference type="EMBL" id="OMOJ01000002">
    <property type="protein sequence ID" value="SPF79545.1"/>
    <property type="molecule type" value="Genomic_DNA"/>
</dbReference>
<dbReference type="Gene3D" id="3.10.50.40">
    <property type="match status" value="1"/>
</dbReference>
<reference evidence="12" key="1">
    <citation type="submission" date="2018-03" db="EMBL/GenBank/DDBJ databases">
        <authorList>
            <person name="Rodrigo-Torres L."/>
            <person name="Arahal R. D."/>
            <person name="Lucena T."/>
        </authorList>
    </citation>
    <scope>NUCLEOTIDE SEQUENCE [LARGE SCALE GENOMIC DNA]</scope>
    <source>
        <strain evidence="12">CECT 8871</strain>
    </source>
</reference>
<evidence type="ECO:0000313" key="12">
    <source>
        <dbReference type="Proteomes" id="UP000244904"/>
    </source>
</evidence>
<evidence type="ECO:0000256" key="5">
    <source>
        <dbReference type="ARBA" id="ARBA00023110"/>
    </source>
</evidence>
<feature type="chain" id="PRO_5015324808" description="Parvulin-like PPIase" evidence="9">
    <location>
        <begin position="24"/>
        <end position="283"/>
    </location>
</feature>
<dbReference type="PANTHER" id="PTHR47245">
    <property type="entry name" value="PEPTIDYLPROLYL ISOMERASE"/>
    <property type="match status" value="1"/>
</dbReference>